<dbReference type="Proteomes" id="UP000240978">
    <property type="component" value="Unassembled WGS sequence"/>
</dbReference>
<dbReference type="RefSeq" id="WP_106603175.1">
    <property type="nucleotide sequence ID" value="NZ_PYGK01000006.1"/>
</dbReference>
<accession>A0A2P8G7N5</accession>
<evidence type="ECO:0000313" key="3">
    <source>
        <dbReference type="Proteomes" id="UP000240978"/>
    </source>
</evidence>
<gene>
    <name evidence="2" type="ORF">CLV42_106316</name>
</gene>
<reference evidence="2 3" key="1">
    <citation type="submission" date="2018-03" db="EMBL/GenBank/DDBJ databases">
        <title>Genomic Encyclopedia of Archaeal and Bacterial Type Strains, Phase II (KMG-II): from individual species to whole genera.</title>
        <authorList>
            <person name="Goeker M."/>
        </authorList>
    </citation>
    <scope>NUCLEOTIDE SEQUENCE [LARGE SCALE GENOMIC DNA]</scope>
    <source>
        <strain evidence="2 3">DSM 18107</strain>
    </source>
</reference>
<dbReference type="OrthoDB" id="9813719at2"/>
<sequence length="140" mass="15761">MQTFILDEAIHFRLRYRNEIRFLIADIVKSAIPPDQAEKRINDNAQRLPEGDQERFSSAPSRNKNVTQIRPVGKIGDVIPANIKALLKEASPSDRNSGRIAARREVLLNKINQIGDLLKENDGIRAPTEIGQAIKVILEK</sequence>
<proteinExistence type="predicted"/>
<keyword evidence="3" id="KW-1185">Reference proteome</keyword>
<evidence type="ECO:0000313" key="2">
    <source>
        <dbReference type="EMBL" id="PSL29980.1"/>
    </source>
</evidence>
<evidence type="ECO:0000256" key="1">
    <source>
        <dbReference type="SAM" id="MobiDB-lite"/>
    </source>
</evidence>
<dbReference type="AlphaFoldDB" id="A0A2P8G7N5"/>
<protein>
    <submittedName>
        <fullName evidence="2">Uncharacterized protein</fullName>
    </submittedName>
</protein>
<name>A0A2P8G7N5_9BACT</name>
<organism evidence="2 3">
    <name type="scientific">Chitinophaga ginsengisoli</name>
    <dbReference type="NCBI Taxonomy" id="363837"/>
    <lineage>
        <taxon>Bacteria</taxon>
        <taxon>Pseudomonadati</taxon>
        <taxon>Bacteroidota</taxon>
        <taxon>Chitinophagia</taxon>
        <taxon>Chitinophagales</taxon>
        <taxon>Chitinophagaceae</taxon>
        <taxon>Chitinophaga</taxon>
    </lineage>
</organism>
<comment type="caution">
    <text evidence="2">The sequence shown here is derived from an EMBL/GenBank/DDBJ whole genome shotgun (WGS) entry which is preliminary data.</text>
</comment>
<dbReference type="EMBL" id="PYGK01000006">
    <property type="protein sequence ID" value="PSL29980.1"/>
    <property type="molecule type" value="Genomic_DNA"/>
</dbReference>
<feature type="compositionally biased region" description="Polar residues" evidence="1">
    <location>
        <begin position="56"/>
        <end position="65"/>
    </location>
</feature>
<feature type="region of interest" description="Disordered" evidence="1">
    <location>
        <begin position="38"/>
        <end position="65"/>
    </location>
</feature>